<protein>
    <recommendedName>
        <fullName evidence="4">Transposase</fullName>
    </recommendedName>
</protein>
<gene>
    <name evidence="2" type="ORF">QFZ53_003927</name>
</gene>
<accession>A0AAW8F2C0</accession>
<organism evidence="2 3">
    <name type="scientific">Microbacterium natoriense</name>
    <dbReference type="NCBI Taxonomy" id="284570"/>
    <lineage>
        <taxon>Bacteria</taxon>
        <taxon>Bacillati</taxon>
        <taxon>Actinomycetota</taxon>
        <taxon>Actinomycetes</taxon>
        <taxon>Micrococcales</taxon>
        <taxon>Microbacteriaceae</taxon>
        <taxon>Microbacterium</taxon>
    </lineage>
</organism>
<dbReference type="EMBL" id="JAUSXV010000001">
    <property type="protein sequence ID" value="MDQ0649731.1"/>
    <property type="molecule type" value="Genomic_DNA"/>
</dbReference>
<dbReference type="AlphaFoldDB" id="A0AAW8F2C0"/>
<dbReference type="Proteomes" id="UP001244427">
    <property type="component" value="Unassembled WGS sequence"/>
</dbReference>
<reference evidence="2 3" key="1">
    <citation type="submission" date="2023-07" db="EMBL/GenBank/DDBJ databases">
        <title>Comparative genomics of wheat-associated soil bacteria to identify genetic determinants of phenazine resistance.</title>
        <authorList>
            <person name="Mouncey N."/>
        </authorList>
    </citation>
    <scope>NUCLEOTIDE SEQUENCE [LARGE SCALE GENOMIC DNA]</scope>
    <source>
        <strain evidence="2 3">W4I9-1</strain>
    </source>
</reference>
<proteinExistence type="predicted"/>
<evidence type="ECO:0000313" key="3">
    <source>
        <dbReference type="Proteomes" id="UP001244427"/>
    </source>
</evidence>
<evidence type="ECO:0000256" key="1">
    <source>
        <dbReference type="SAM" id="MobiDB-lite"/>
    </source>
</evidence>
<dbReference type="RefSeq" id="WP_307299308.1">
    <property type="nucleotide sequence ID" value="NZ_JAUSXV010000001.1"/>
</dbReference>
<comment type="caution">
    <text evidence="2">The sequence shown here is derived from an EMBL/GenBank/DDBJ whole genome shotgun (WGS) entry which is preliminary data.</text>
</comment>
<evidence type="ECO:0000313" key="2">
    <source>
        <dbReference type="EMBL" id="MDQ0649731.1"/>
    </source>
</evidence>
<feature type="region of interest" description="Disordered" evidence="1">
    <location>
        <begin position="91"/>
        <end position="114"/>
    </location>
</feature>
<sequence>MSIPIATEASVLAPINPDWTIAELVEWLADDSRQHDVALQHPLALIERAVTGETWIRTPSTVALVRSLTSAARTHGAVVIADLTPFESQFVPLGGTSSGTNRDRKERMPEPQVA</sequence>
<evidence type="ECO:0008006" key="4">
    <source>
        <dbReference type="Google" id="ProtNLM"/>
    </source>
</evidence>
<keyword evidence="3" id="KW-1185">Reference proteome</keyword>
<name>A0AAW8F2C0_9MICO</name>
<feature type="compositionally biased region" description="Basic and acidic residues" evidence="1">
    <location>
        <begin position="101"/>
        <end position="114"/>
    </location>
</feature>